<gene>
    <name evidence="3" type="ORF">COY32_00960</name>
</gene>
<reference evidence="4" key="1">
    <citation type="submission" date="2017-09" db="EMBL/GenBank/DDBJ databases">
        <title>Depth-based differentiation of microbial function through sediment-hosted aquifers and enrichment of novel symbionts in the deep terrestrial subsurface.</title>
        <authorList>
            <person name="Probst A.J."/>
            <person name="Ladd B."/>
            <person name="Jarett J.K."/>
            <person name="Geller-Mcgrath D.E."/>
            <person name="Sieber C.M.K."/>
            <person name="Emerson J.B."/>
            <person name="Anantharaman K."/>
            <person name="Thomas B.C."/>
            <person name="Malmstrom R."/>
            <person name="Stieglmeier M."/>
            <person name="Klingl A."/>
            <person name="Woyke T."/>
            <person name="Ryan C.M."/>
            <person name="Banfield J.F."/>
        </authorList>
    </citation>
    <scope>NUCLEOTIDE SEQUENCE [LARGE SCALE GENOMIC DNA]</scope>
</reference>
<comment type="caution">
    <text evidence="3">The sequence shown here is derived from an EMBL/GenBank/DDBJ whole genome shotgun (WGS) entry which is preliminary data.</text>
</comment>
<proteinExistence type="inferred from homology"/>
<sequence length="328" mass="36722">MNILILGGAGFVGRKLAEYLAARYPKYHLTIVDNFSRSGREELVELEKRPSVEVIVGAIEDPELLPVIFEAREQNIIVNATFTNNVAFASDTFAKGTNNILSYVVSSDTQIAKYIHVSSDEVYGERSGENESETQPRLESDPLFPVHPVAAIQASGDLLATAYFRTFGIPTTVLRTSNTFGPNQEPSRLLPILIQHAVKNEDIPIFGDGTHTRDWLFVDDLVYAIDSIIQAPSIKTKGEVFNVSGDLELSVLEVTELILTILNRPKELVTFTEDKKPHHMRRVLDSGKILQVLDWRPEADVKQALEDTIRWYQNSLNTGDLEQDKTIQ</sequence>
<dbReference type="AlphaFoldDB" id="A0A2M7TLE2"/>
<organism evidence="3 4">
    <name type="scientific">candidate division WWE3 bacterium CG_4_10_14_0_2_um_filter_41_14</name>
    <dbReference type="NCBI Taxonomy" id="1975072"/>
    <lineage>
        <taxon>Bacteria</taxon>
        <taxon>Katanobacteria</taxon>
    </lineage>
</organism>
<accession>A0A2M7TLE2</accession>
<dbReference type="SUPFAM" id="SSF51735">
    <property type="entry name" value="NAD(P)-binding Rossmann-fold domains"/>
    <property type="match status" value="1"/>
</dbReference>
<dbReference type="InterPro" id="IPR036291">
    <property type="entry name" value="NAD(P)-bd_dom_sf"/>
</dbReference>
<dbReference type="InterPro" id="IPR001509">
    <property type="entry name" value="Epimerase_deHydtase"/>
</dbReference>
<dbReference type="EMBL" id="PFNL01000022">
    <property type="protein sequence ID" value="PIZ47931.1"/>
    <property type="molecule type" value="Genomic_DNA"/>
</dbReference>
<dbReference type="PANTHER" id="PTHR43000">
    <property type="entry name" value="DTDP-D-GLUCOSE 4,6-DEHYDRATASE-RELATED"/>
    <property type="match status" value="1"/>
</dbReference>
<dbReference type="Gene3D" id="3.90.25.10">
    <property type="entry name" value="UDP-galactose 4-epimerase, domain 1"/>
    <property type="match status" value="1"/>
</dbReference>
<protein>
    <recommendedName>
        <fullName evidence="2">NAD-dependent epimerase/dehydratase domain-containing protein</fullName>
    </recommendedName>
</protein>
<comment type="similarity">
    <text evidence="1">Belongs to the NAD(P)-dependent epimerase/dehydratase family.</text>
</comment>
<evidence type="ECO:0000259" key="2">
    <source>
        <dbReference type="Pfam" id="PF01370"/>
    </source>
</evidence>
<evidence type="ECO:0000256" key="1">
    <source>
        <dbReference type="ARBA" id="ARBA00007637"/>
    </source>
</evidence>
<dbReference type="Pfam" id="PF01370">
    <property type="entry name" value="Epimerase"/>
    <property type="match status" value="1"/>
</dbReference>
<dbReference type="Gene3D" id="3.40.50.720">
    <property type="entry name" value="NAD(P)-binding Rossmann-like Domain"/>
    <property type="match status" value="1"/>
</dbReference>
<dbReference type="Proteomes" id="UP000228920">
    <property type="component" value="Unassembled WGS sequence"/>
</dbReference>
<evidence type="ECO:0000313" key="4">
    <source>
        <dbReference type="Proteomes" id="UP000228920"/>
    </source>
</evidence>
<name>A0A2M7TLE2_UNCKA</name>
<evidence type="ECO:0000313" key="3">
    <source>
        <dbReference type="EMBL" id="PIZ47931.1"/>
    </source>
</evidence>
<feature type="domain" description="NAD-dependent epimerase/dehydratase" evidence="2">
    <location>
        <begin position="3"/>
        <end position="243"/>
    </location>
</feature>